<evidence type="ECO:0000256" key="3">
    <source>
        <dbReference type="SAM" id="Phobius"/>
    </source>
</evidence>
<evidence type="ECO:0000313" key="5">
    <source>
        <dbReference type="EMBL" id="MFB9326411.1"/>
    </source>
</evidence>
<dbReference type="InterPro" id="IPR041916">
    <property type="entry name" value="Anti_sigma_zinc_sf"/>
</dbReference>
<evidence type="ECO:0000256" key="2">
    <source>
        <dbReference type="ARBA" id="ARBA00024438"/>
    </source>
</evidence>
<keyword evidence="3" id="KW-0812">Transmembrane</keyword>
<sequence>MKGTPCEIIRDLLPLYADEVCSEVGARWVEAHLAECPRCRSELANIQTVIRLPETDVMNNYNEAAGIKEIAVKWRRSRVKALLTGLLAAALLFGIYVGLTQWQIMKVPAASIRIHEVSRLSDGRIVYQAKVIDGYEINRIRYEMDEEGNFYLTPLRPVIKRKALSERLQSMYETLEHESYVYKENFGQQAEMTAIYFRTSDEDILIWKKGMDLPAASDAVEAEFHPGRD</sequence>
<dbReference type="EMBL" id="JBHMDO010000017">
    <property type="protein sequence ID" value="MFB9326411.1"/>
    <property type="molecule type" value="Genomic_DNA"/>
</dbReference>
<dbReference type="RefSeq" id="WP_377493646.1">
    <property type="nucleotide sequence ID" value="NZ_JBHMDO010000017.1"/>
</dbReference>
<evidence type="ECO:0000259" key="4">
    <source>
        <dbReference type="Pfam" id="PF13490"/>
    </source>
</evidence>
<evidence type="ECO:0000313" key="6">
    <source>
        <dbReference type="Proteomes" id="UP001589747"/>
    </source>
</evidence>
<organism evidence="5 6">
    <name type="scientific">Paenibacillus aurantiacus</name>
    <dbReference type="NCBI Taxonomy" id="1936118"/>
    <lineage>
        <taxon>Bacteria</taxon>
        <taxon>Bacillati</taxon>
        <taxon>Bacillota</taxon>
        <taxon>Bacilli</taxon>
        <taxon>Bacillales</taxon>
        <taxon>Paenibacillaceae</taxon>
        <taxon>Paenibacillus</taxon>
    </lineage>
</organism>
<protein>
    <recommendedName>
        <fullName evidence="2">Anti-sigma-W factor RsiW</fullName>
    </recommendedName>
</protein>
<proteinExistence type="inferred from homology"/>
<name>A0ABV5KP73_9BACL</name>
<feature type="transmembrane region" description="Helical" evidence="3">
    <location>
        <begin position="81"/>
        <end position="99"/>
    </location>
</feature>
<dbReference type="Gene3D" id="1.10.10.1320">
    <property type="entry name" value="Anti-sigma factor, zinc-finger domain"/>
    <property type="match status" value="1"/>
</dbReference>
<evidence type="ECO:0000256" key="1">
    <source>
        <dbReference type="ARBA" id="ARBA00024353"/>
    </source>
</evidence>
<comment type="similarity">
    <text evidence="1">Belongs to the zinc-associated anti-sigma factor (ZAS) superfamily. Anti-sigma-W factor family.</text>
</comment>
<keyword evidence="3" id="KW-1133">Transmembrane helix</keyword>
<keyword evidence="3" id="KW-0472">Membrane</keyword>
<dbReference type="InterPro" id="IPR027383">
    <property type="entry name" value="Znf_put"/>
</dbReference>
<comment type="caution">
    <text evidence="5">The sequence shown here is derived from an EMBL/GenBank/DDBJ whole genome shotgun (WGS) entry which is preliminary data.</text>
</comment>
<reference evidence="5 6" key="1">
    <citation type="submission" date="2024-09" db="EMBL/GenBank/DDBJ databases">
        <authorList>
            <person name="Sun Q."/>
            <person name="Mori K."/>
        </authorList>
    </citation>
    <scope>NUCLEOTIDE SEQUENCE [LARGE SCALE GENOMIC DNA]</scope>
    <source>
        <strain evidence="5 6">TISTR 2452</strain>
    </source>
</reference>
<dbReference type="Pfam" id="PF13490">
    <property type="entry name" value="zf-HC2"/>
    <property type="match status" value="1"/>
</dbReference>
<feature type="domain" description="Putative zinc-finger" evidence="4">
    <location>
        <begin position="6"/>
        <end position="40"/>
    </location>
</feature>
<accession>A0ABV5KP73</accession>
<gene>
    <name evidence="5" type="ORF">ACFFSY_10840</name>
</gene>
<keyword evidence="6" id="KW-1185">Reference proteome</keyword>
<dbReference type="Proteomes" id="UP001589747">
    <property type="component" value="Unassembled WGS sequence"/>
</dbReference>